<proteinExistence type="predicted"/>
<dbReference type="EMBL" id="JAVYJV010000004">
    <property type="protein sequence ID" value="KAK4372964.1"/>
    <property type="molecule type" value="Genomic_DNA"/>
</dbReference>
<dbReference type="AlphaFoldDB" id="A0AAE1SNI3"/>
<accession>A0AAE1SNI3</accession>
<sequence>MLTNEEGGGGGGLVEPAVADELKKMGVDGIKAYGIEKLIQLVASQLSDQLPKSRKAARALLKTLK</sequence>
<reference evidence="1" key="1">
    <citation type="submission" date="2023-12" db="EMBL/GenBank/DDBJ databases">
        <title>Genome assembly of Anisodus tanguticus.</title>
        <authorList>
            <person name="Wang Y.-J."/>
        </authorList>
    </citation>
    <scope>NUCLEOTIDE SEQUENCE</scope>
    <source>
        <strain evidence="1">KB-2021</strain>
        <tissue evidence="1">Leaf</tissue>
    </source>
</reference>
<name>A0AAE1SNI3_9SOLA</name>
<comment type="caution">
    <text evidence="1">The sequence shown here is derived from an EMBL/GenBank/DDBJ whole genome shotgun (WGS) entry which is preliminary data.</text>
</comment>
<keyword evidence="2" id="KW-1185">Reference proteome</keyword>
<gene>
    <name evidence="1" type="ORF">RND71_008348</name>
</gene>
<organism evidence="1 2">
    <name type="scientific">Anisodus tanguticus</name>
    <dbReference type="NCBI Taxonomy" id="243964"/>
    <lineage>
        <taxon>Eukaryota</taxon>
        <taxon>Viridiplantae</taxon>
        <taxon>Streptophyta</taxon>
        <taxon>Embryophyta</taxon>
        <taxon>Tracheophyta</taxon>
        <taxon>Spermatophyta</taxon>
        <taxon>Magnoliopsida</taxon>
        <taxon>eudicotyledons</taxon>
        <taxon>Gunneridae</taxon>
        <taxon>Pentapetalae</taxon>
        <taxon>asterids</taxon>
        <taxon>lamiids</taxon>
        <taxon>Solanales</taxon>
        <taxon>Solanaceae</taxon>
        <taxon>Solanoideae</taxon>
        <taxon>Hyoscyameae</taxon>
        <taxon>Anisodus</taxon>
    </lineage>
</organism>
<evidence type="ECO:0000313" key="1">
    <source>
        <dbReference type="EMBL" id="KAK4372964.1"/>
    </source>
</evidence>
<protein>
    <submittedName>
        <fullName evidence="1">Uncharacterized protein</fullName>
    </submittedName>
</protein>
<evidence type="ECO:0000313" key="2">
    <source>
        <dbReference type="Proteomes" id="UP001291623"/>
    </source>
</evidence>
<dbReference type="Proteomes" id="UP001291623">
    <property type="component" value="Unassembled WGS sequence"/>
</dbReference>